<dbReference type="EMBL" id="CP001280">
    <property type="protein sequence ID" value="ACK51993.1"/>
    <property type="molecule type" value="Genomic_DNA"/>
</dbReference>
<evidence type="ECO:0000313" key="2">
    <source>
        <dbReference type="EMBL" id="ACK51993.1"/>
    </source>
</evidence>
<proteinExistence type="predicted"/>
<dbReference type="OrthoDB" id="6065087at2"/>
<evidence type="ECO:0000259" key="1">
    <source>
        <dbReference type="Pfam" id="PF18896"/>
    </source>
</evidence>
<sequence>MTDVLKEFLVRIGWDVDEAGLRKFQTNIETVTTRLATFAAGAVAAVAALTKAVEHSADGFEKLFYQMQRTGSSAGYLKALGAAAEQFGSSADEATSAAENLAKKMRDAPGWAHQLQRMGVDTAHGSGKTLQSFLDVVAAMPTMRRNAWLENYGISEKLFYALENPGAKKAMADRAEWMKKAGLDPDKAAADGAKFMQVWRDLWDKVGYIWDGALSSLFDKYGPILQKFGDYLLAHSGEIRDFLVRLADAFVKIATEIGKLLPQIDKFVEWIGGWDKVIALFVAGSLFKLVGSLARVTTLLLGLTAIKPPAWLLSLLGVPAALAGAAYFGSTSSLNAGEDEAARQRDIAGGGNGLAGADHRNWWQRNMPSWLGGQDAPAGGNPGGGKVNVKAAYDLIKKAGGTDDEARTLAAISAAESGGNPGAHNIRGRDNSYGLWQINMLGGMGPERRAKFGLSSNEDLFDPATNARVALQMHRNAGGFRDWTTFTSGAYRKFLGREKIGAAAPTQEKTAERLPPGVPKAGTGYRAVPGMKNFGIGSANAAEAPKNPFGDPARLHEMFKTAPLGVSPVHNSWKTTTNNYSPSQTVTVHVDGSASPVDTANAIGGNLRRAGSDLVRNMRPVAQ</sequence>
<dbReference type="AlphaFoldDB" id="B8EKW5"/>
<dbReference type="RefSeq" id="WP_012592062.1">
    <property type="nucleotide sequence ID" value="NC_011666.1"/>
</dbReference>
<dbReference type="Proteomes" id="UP000002257">
    <property type="component" value="Chromosome"/>
</dbReference>
<dbReference type="Pfam" id="PF18896">
    <property type="entry name" value="SLT_3"/>
    <property type="match status" value="1"/>
</dbReference>
<keyword evidence="3" id="KW-1185">Reference proteome</keyword>
<dbReference type="eggNOG" id="COG0741">
    <property type="taxonomic scope" value="Bacteria"/>
</dbReference>
<dbReference type="InterPro" id="IPR043992">
    <property type="entry name" value="SLT_3"/>
</dbReference>
<dbReference type="STRING" id="395965.Msil_3084"/>
<dbReference type="HOGENOM" id="CLU_438574_0_0_5"/>
<dbReference type="Gene3D" id="1.10.530.10">
    <property type="match status" value="1"/>
</dbReference>
<protein>
    <submittedName>
        <fullName evidence="2">Lytic transglycosylase catalytic</fullName>
    </submittedName>
</protein>
<gene>
    <name evidence="2" type="ordered locus">Msil_3084</name>
</gene>
<reference evidence="2 3" key="1">
    <citation type="journal article" date="2010" name="J. Bacteriol.">
        <title>Complete genome sequence of the aerobic facultative methanotroph Methylocella silvestris BL2.</title>
        <authorList>
            <person name="Chen Y."/>
            <person name="Crombie A."/>
            <person name="Rahman M.T."/>
            <person name="Dedysh S.N."/>
            <person name="Liesack W."/>
            <person name="Stott M.B."/>
            <person name="Alam M."/>
            <person name="Theisen A.R."/>
            <person name="Murrell J.C."/>
            <person name="Dunfield P.F."/>
        </authorList>
    </citation>
    <scope>NUCLEOTIDE SEQUENCE [LARGE SCALE GENOMIC DNA]</scope>
    <source>
        <strain evidence="3">DSM 15510 / CIP 108128 / LMG 27833 / NCIMB 13906 / BL2</strain>
    </source>
</reference>
<feature type="domain" description="Transglycosylase SLT" evidence="1">
    <location>
        <begin position="396"/>
        <end position="485"/>
    </location>
</feature>
<dbReference type="InterPro" id="IPR023346">
    <property type="entry name" value="Lysozyme-like_dom_sf"/>
</dbReference>
<organism evidence="2 3">
    <name type="scientific">Methylocella silvestris (strain DSM 15510 / CIP 108128 / LMG 27833 / NCIMB 13906 / BL2)</name>
    <dbReference type="NCBI Taxonomy" id="395965"/>
    <lineage>
        <taxon>Bacteria</taxon>
        <taxon>Pseudomonadati</taxon>
        <taxon>Pseudomonadota</taxon>
        <taxon>Alphaproteobacteria</taxon>
        <taxon>Hyphomicrobiales</taxon>
        <taxon>Beijerinckiaceae</taxon>
        <taxon>Methylocella</taxon>
    </lineage>
</organism>
<accession>B8EKW5</accession>
<evidence type="ECO:0000313" key="3">
    <source>
        <dbReference type="Proteomes" id="UP000002257"/>
    </source>
</evidence>
<dbReference type="KEGG" id="msl:Msil_3084"/>
<name>B8EKW5_METSB</name>
<dbReference type="SUPFAM" id="SSF53955">
    <property type="entry name" value="Lysozyme-like"/>
    <property type="match status" value="1"/>
</dbReference>